<keyword evidence="6" id="KW-0067">ATP-binding</keyword>
<comment type="caution">
    <text evidence="7">The sequence shown here is derived from an EMBL/GenBank/DDBJ whole genome shotgun (WGS) entry which is preliminary data.</text>
</comment>
<dbReference type="Pfam" id="PF01513">
    <property type="entry name" value="NAD_kinase"/>
    <property type="match status" value="1"/>
</dbReference>
<dbReference type="GO" id="GO:0005524">
    <property type="term" value="F:ATP binding"/>
    <property type="evidence" value="ECO:0007669"/>
    <property type="project" value="UniProtKB-KW"/>
</dbReference>
<dbReference type="eggNOG" id="COG0061">
    <property type="taxonomic scope" value="Bacteria"/>
</dbReference>
<comment type="catalytic activity">
    <reaction evidence="5 6">
        <text>NAD(+) + ATP = ADP + NADP(+) + H(+)</text>
        <dbReference type="Rhea" id="RHEA:18629"/>
        <dbReference type="ChEBI" id="CHEBI:15378"/>
        <dbReference type="ChEBI" id="CHEBI:30616"/>
        <dbReference type="ChEBI" id="CHEBI:57540"/>
        <dbReference type="ChEBI" id="CHEBI:58349"/>
        <dbReference type="ChEBI" id="CHEBI:456216"/>
        <dbReference type="EC" id="2.7.1.23"/>
    </reaction>
</comment>
<feature type="binding site" evidence="6">
    <location>
        <position position="73"/>
    </location>
    <ligand>
        <name>NAD(+)</name>
        <dbReference type="ChEBI" id="CHEBI:57540"/>
    </ligand>
</feature>
<dbReference type="Pfam" id="PF20143">
    <property type="entry name" value="NAD_kinase_C"/>
    <property type="match status" value="1"/>
</dbReference>
<feature type="binding site" evidence="6">
    <location>
        <begin position="142"/>
        <end position="143"/>
    </location>
    <ligand>
        <name>NAD(+)</name>
        <dbReference type="ChEBI" id="CHEBI:57540"/>
    </ligand>
</feature>
<comment type="subcellular location">
    <subcellularLocation>
        <location evidence="6">Cytoplasm</location>
    </subcellularLocation>
</comment>
<keyword evidence="8" id="KW-1185">Reference proteome</keyword>
<evidence type="ECO:0000256" key="3">
    <source>
        <dbReference type="ARBA" id="ARBA00022857"/>
    </source>
</evidence>
<dbReference type="EMBL" id="LGTC01000001">
    <property type="protein sequence ID" value="KNY26762.1"/>
    <property type="molecule type" value="Genomic_DNA"/>
</dbReference>
<dbReference type="SUPFAM" id="SSF111331">
    <property type="entry name" value="NAD kinase/diacylglycerol kinase-like"/>
    <property type="match status" value="1"/>
</dbReference>
<dbReference type="PATRIC" id="fig|398512.5.peg.2111"/>
<dbReference type="InterPro" id="IPR017438">
    <property type="entry name" value="ATP-NAD_kinase_N"/>
</dbReference>
<dbReference type="RefSeq" id="WP_036946911.1">
    <property type="nucleotide sequence ID" value="NZ_KN050764.1"/>
</dbReference>
<dbReference type="InterPro" id="IPR002504">
    <property type="entry name" value="NADK"/>
</dbReference>
<evidence type="ECO:0000256" key="6">
    <source>
        <dbReference type="HAMAP-Rule" id="MF_00361"/>
    </source>
</evidence>
<gene>
    <name evidence="6" type="primary">nadK</name>
    <name evidence="7" type="ORF">Bccel_2027</name>
</gene>
<keyword evidence="2 6" id="KW-0418">Kinase</keyword>
<dbReference type="GO" id="GO:0006741">
    <property type="term" value="P:NADP+ biosynthetic process"/>
    <property type="evidence" value="ECO:0007669"/>
    <property type="project" value="UniProtKB-UniRule"/>
</dbReference>
<dbReference type="PANTHER" id="PTHR20275:SF0">
    <property type="entry name" value="NAD KINASE"/>
    <property type="match status" value="1"/>
</dbReference>
<dbReference type="Proteomes" id="UP000036923">
    <property type="component" value="Unassembled WGS sequence"/>
</dbReference>
<feature type="active site" description="Proton acceptor" evidence="6">
    <location>
        <position position="68"/>
    </location>
</feature>
<evidence type="ECO:0000256" key="1">
    <source>
        <dbReference type="ARBA" id="ARBA00022679"/>
    </source>
</evidence>
<dbReference type="GO" id="GO:0051287">
    <property type="term" value="F:NAD binding"/>
    <property type="evidence" value="ECO:0007669"/>
    <property type="project" value="UniProtKB-ARBA"/>
</dbReference>
<keyword evidence="1 6" id="KW-0808">Transferase</keyword>
<sequence length="292" mass="32102">MKTIGIITNSDKDINFEFTKLVAGKIIELGGRVLMPHASASKLEFNVEALDETEIYSKAEGVLCLGGDGTYLKVARNAYTANVPILGINLGTLGFLTEIEKSDIDAALESILNDRYTIEERMMLETVIYSKSEVIAKDIALNDVVISRGELSRILHVKTYINNVFAESYPGDGIIVSSPTGSTAYSLSAGGPIVEPDLDIIIVTPICPHILYSRPFITAAERLVKVVVDENYQHSAMVTIDGQNGYEVKGGYSIEVKKAPCSVKMIKVANKNFFKILRSKFYMRGETFKDEI</sequence>
<dbReference type="PANTHER" id="PTHR20275">
    <property type="entry name" value="NAD KINASE"/>
    <property type="match status" value="1"/>
</dbReference>
<dbReference type="Gene3D" id="3.40.50.10330">
    <property type="entry name" value="Probable inorganic polyphosphate/atp-NAD kinase, domain 1"/>
    <property type="match status" value="1"/>
</dbReference>
<keyword evidence="6" id="KW-0547">Nucleotide-binding</keyword>
<dbReference type="InterPro" id="IPR017437">
    <property type="entry name" value="ATP-NAD_kinase_PpnK-typ_C"/>
</dbReference>
<protein>
    <recommendedName>
        <fullName evidence="6">NAD kinase</fullName>
        <ecNumber evidence="6">2.7.1.23</ecNumber>
    </recommendedName>
    <alternativeName>
        <fullName evidence="6">ATP-dependent NAD kinase</fullName>
    </alternativeName>
</protein>
<organism evidence="7 8">
    <name type="scientific">Pseudobacteroides cellulosolvens ATCC 35603 = DSM 2933</name>
    <dbReference type="NCBI Taxonomy" id="398512"/>
    <lineage>
        <taxon>Bacteria</taxon>
        <taxon>Bacillati</taxon>
        <taxon>Bacillota</taxon>
        <taxon>Clostridia</taxon>
        <taxon>Eubacteriales</taxon>
        <taxon>Oscillospiraceae</taxon>
        <taxon>Pseudobacteroides</taxon>
    </lineage>
</organism>
<feature type="binding site" evidence="6">
    <location>
        <position position="243"/>
    </location>
    <ligand>
        <name>NAD(+)</name>
        <dbReference type="ChEBI" id="CHEBI:57540"/>
    </ligand>
</feature>
<evidence type="ECO:0000313" key="7">
    <source>
        <dbReference type="EMBL" id="KNY26762.1"/>
    </source>
</evidence>
<feature type="binding site" evidence="6">
    <location>
        <begin position="183"/>
        <end position="188"/>
    </location>
    <ligand>
        <name>NAD(+)</name>
        <dbReference type="ChEBI" id="CHEBI:57540"/>
    </ligand>
</feature>
<accession>A0A0L6JN16</accession>
<dbReference type="HAMAP" id="MF_00361">
    <property type="entry name" value="NAD_kinase"/>
    <property type="match status" value="1"/>
</dbReference>
<evidence type="ECO:0000256" key="5">
    <source>
        <dbReference type="ARBA" id="ARBA00047925"/>
    </source>
</evidence>
<reference evidence="8" key="1">
    <citation type="submission" date="2015-07" db="EMBL/GenBank/DDBJ databases">
        <title>Near-Complete Genome Sequence of the Cellulolytic Bacterium Bacteroides (Pseudobacteroides) cellulosolvens ATCC 35603.</title>
        <authorList>
            <person name="Dassa B."/>
            <person name="Utturkar S.M."/>
            <person name="Klingeman D.M."/>
            <person name="Hurt R.A."/>
            <person name="Keller M."/>
            <person name="Xu J."/>
            <person name="Reddy Y.H.K."/>
            <person name="Borovok I."/>
            <person name="Grinberg I.R."/>
            <person name="Lamed R."/>
            <person name="Zhivin O."/>
            <person name="Bayer E.A."/>
            <person name="Brown S.D."/>
        </authorList>
    </citation>
    <scope>NUCLEOTIDE SEQUENCE [LARGE SCALE GENOMIC DNA]</scope>
    <source>
        <strain evidence="8">DSM 2933</strain>
    </source>
</reference>
<comment type="function">
    <text evidence="6">Involved in the regulation of the intracellular balance of NAD and NADP, and is a key enzyme in the biosynthesis of NADP. Catalyzes specifically the phosphorylation on 2'-hydroxyl of the adenosine moiety of NAD to yield NADP.</text>
</comment>
<comment type="similarity">
    <text evidence="6">Belongs to the NAD kinase family.</text>
</comment>
<dbReference type="EC" id="2.7.1.23" evidence="6"/>
<evidence type="ECO:0000256" key="2">
    <source>
        <dbReference type="ARBA" id="ARBA00022777"/>
    </source>
</evidence>
<dbReference type="OrthoDB" id="9774737at2"/>
<feature type="binding site" evidence="6">
    <location>
        <begin position="68"/>
        <end position="69"/>
    </location>
    <ligand>
        <name>NAD(+)</name>
        <dbReference type="ChEBI" id="CHEBI:57540"/>
    </ligand>
</feature>
<keyword evidence="4 6" id="KW-0520">NAD</keyword>
<evidence type="ECO:0000256" key="4">
    <source>
        <dbReference type="ARBA" id="ARBA00023027"/>
    </source>
</evidence>
<name>A0A0L6JN16_9FIRM</name>
<feature type="binding site" evidence="6">
    <location>
        <position position="153"/>
    </location>
    <ligand>
        <name>NAD(+)</name>
        <dbReference type="ChEBI" id="CHEBI:57540"/>
    </ligand>
</feature>
<dbReference type="GO" id="GO:0005737">
    <property type="term" value="C:cytoplasm"/>
    <property type="evidence" value="ECO:0007669"/>
    <property type="project" value="UniProtKB-SubCell"/>
</dbReference>
<dbReference type="AlphaFoldDB" id="A0A0L6JN16"/>
<dbReference type="GO" id="GO:0046872">
    <property type="term" value="F:metal ion binding"/>
    <property type="evidence" value="ECO:0007669"/>
    <property type="project" value="UniProtKB-UniRule"/>
</dbReference>
<keyword evidence="3 6" id="KW-0521">NADP</keyword>
<keyword evidence="6" id="KW-0963">Cytoplasm</keyword>
<proteinExistence type="inferred from homology"/>
<evidence type="ECO:0000313" key="8">
    <source>
        <dbReference type="Proteomes" id="UP000036923"/>
    </source>
</evidence>
<comment type="caution">
    <text evidence="6">Lacks conserved residue(s) required for the propagation of feature annotation.</text>
</comment>
<dbReference type="STRING" id="398512.Bccel_2027"/>
<dbReference type="InterPro" id="IPR016064">
    <property type="entry name" value="NAD/diacylglycerol_kinase_sf"/>
</dbReference>
<feature type="binding site" evidence="6">
    <location>
        <position position="172"/>
    </location>
    <ligand>
        <name>NAD(+)</name>
        <dbReference type="ChEBI" id="CHEBI:57540"/>
    </ligand>
</feature>
<dbReference type="Gene3D" id="2.60.200.30">
    <property type="entry name" value="Probable inorganic polyphosphate/atp-NAD kinase, domain 2"/>
    <property type="match status" value="1"/>
</dbReference>
<dbReference type="GO" id="GO:0003951">
    <property type="term" value="F:NAD+ kinase activity"/>
    <property type="evidence" value="ECO:0007669"/>
    <property type="project" value="UniProtKB-UniRule"/>
</dbReference>
<dbReference type="GO" id="GO:0019674">
    <property type="term" value="P:NAD+ metabolic process"/>
    <property type="evidence" value="ECO:0007669"/>
    <property type="project" value="InterPro"/>
</dbReference>
<comment type="cofactor">
    <cofactor evidence="6">
        <name>a divalent metal cation</name>
        <dbReference type="ChEBI" id="CHEBI:60240"/>
    </cofactor>
</comment>